<dbReference type="GO" id="GO:0000172">
    <property type="term" value="C:ribonuclease MRP complex"/>
    <property type="evidence" value="ECO:0007669"/>
    <property type="project" value="TreeGrafter"/>
</dbReference>
<name>A0A8H7SPR4_9FUNG</name>
<evidence type="ECO:0000259" key="1">
    <source>
        <dbReference type="Pfam" id="PF20434"/>
    </source>
</evidence>
<dbReference type="SUPFAM" id="SSF53474">
    <property type="entry name" value="alpha/beta-Hydrolases"/>
    <property type="match status" value="1"/>
</dbReference>
<dbReference type="Proteomes" id="UP000613177">
    <property type="component" value="Unassembled WGS sequence"/>
</dbReference>
<organism evidence="2 3">
    <name type="scientific">Thamnidium elegans</name>
    <dbReference type="NCBI Taxonomy" id="101142"/>
    <lineage>
        <taxon>Eukaryota</taxon>
        <taxon>Fungi</taxon>
        <taxon>Fungi incertae sedis</taxon>
        <taxon>Mucoromycota</taxon>
        <taxon>Mucoromycotina</taxon>
        <taxon>Mucoromycetes</taxon>
        <taxon>Mucorales</taxon>
        <taxon>Mucorineae</taxon>
        <taxon>Mucoraceae</taxon>
        <taxon>Thamnidium</taxon>
    </lineage>
</organism>
<protein>
    <recommendedName>
        <fullName evidence="1">BD-FAE-like domain-containing protein</fullName>
    </recommendedName>
</protein>
<dbReference type="InterPro" id="IPR013241">
    <property type="entry name" value="RNase_P_Pop3"/>
</dbReference>
<dbReference type="GO" id="GO:0004526">
    <property type="term" value="F:ribonuclease P activity"/>
    <property type="evidence" value="ECO:0007669"/>
    <property type="project" value="TreeGrafter"/>
</dbReference>
<dbReference type="Pfam" id="PF20434">
    <property type="entry name" value="BD-FAE"/>
    <property type="match status" value="1"/>
</dbReference>
<dbReference type="GO" id="GO:0005829">
    <property type="term" value="C:cytosol"/>
    <property type="evidence" value="ECO:0007669"/>
    <property type="project" value="TreeGrafter"/>
</dbReference>
<dbReference type="EMBL" id="JAEPRE010000119">
    <property type="protein sequence ID" value="KAG2232203.1"/>
    <property type="molecule type" value="Genomic_DNA"/>
</dbReference>
<accession>A0A8H7SPR4</accession>
<dbReference type="GO" id="GO:0005655">
    <property type="term" value="C:nucleolar ribonuclease P complex"/>
    <property type="evidence" value="ECO:0007669"/>
    <property type="project" value="TreeGrafter"/>
</dbReference>
<dbReference type="Pfam" id="PF08228">
    <property type="entry name" value="RNase_P_pop3"/>
    <property type="match status" value="1"/>
</dbReference>
<dbReference type="InterPro" id="IPR029064">
    <property type="entry name" value="Ribosomal_eL30-like_sf"/>
</dbReference>
<keyword evidence="3" id="KW-1185">Reference proteome</keyword>
<dbReference type="AlphaFoldDB" id="A0A8H7SPR4"/>
<dbReference type="GO" id="GO:0034965">
    <property type="term" value="P:intronic box C/D snoRNA processing"/>
    <property type="evidence" value="ECO:0007669"/>
    <property type="project" value="TreeGrafter"/>
</dbReference>
<proteinExistence type="predicted"/>
<evidence type="ECO:0000313" key="2">
    <source>
        <dbReference type="EMBL" id="KAG2232203.1"/>
    </source>
</evidence>
<dbReference type="GO" id="GO:0000171">
    <property type="term" value="F:ribonuclease MRP activity"/>
    <property type="evidence" value="ECO:0007669"/>
    <property type="project" value="TreeGrafter"/>
</dbReference>
<sequence>MPIVKTFVAPKNVRNVTATEKKKTIYKNVLGSPFIIKWPTIHTELGQTVLTQLLKVLTPIGEYKTQCRALKKDKKSNTATTLVEPDITQRTFIGINEVTRFMEQYIQNKGSLKTNSTPVIYICKREIKPLQLCQHILYMAALAKVQLVPMPADSECKLGKALGMKRTSMILIELMENKEESLRLIAKDIPFIEAPWLNNALNQPARFMHDNVKILKTVAPIKLQNNTLKRKADDQEATSVKNDKYRSVDLYLAPELDNTSPLVVLIHGGAWRSEDKSDYKDLALKFREKGFHTASINYRLSLNDDTSVQHPGHILDVGEGIKRLYQEYKEIYLVGHSAGAHIACMLLLDTELPYHTYISGILGVSGIYDLPLLLKDFPSYLDFIAQAFGTDATAYYCASATSKSSSLLQDKPIILAQSCQDKLINDNQTHAMFQHLKSMQANVTLDMSITGDHYEIMNFDNLFKLVQQLVSKDYHDI</sequence>
<feature type="domain" description="BD-FAE-like" evidence="1">
    <location>
        <begin position="249"/>
        <end position="434"/>
    </location>
</feature>
<dbReference type="Gene3D" id="3.30.1330.30">
    <property type="match status" value="1"/>
</dbReference>
<dbReference type="PANTHER" id="PTHR28272">
    <property type="entry name" value="RIBONUCLEASES P/MRP PROTEIN SUBUNIT POP3"/>
    <property type="match status" value="1"/>
</dbReference>
<gene>
    <name evidence="2" type="ORF">INT48_003893</name>
</gene>
<dbReference type="Gene3D" id="3.40.50.1820">
    <property type="entry name" value="alpha/beta hydrolase"/>
    <property type="match status" value="1"/>
</dbReference>
<dbReference type="SUPFAM" id="SSF55315">
    <property type="entry name" value="L30e-like"/>
    <property type="match status" value="1"/>
</dbReference>
<dbReference type="GO" id="GO:0006364">
    <property type="term" value="P:rRNA processing"/>
    <property type="evidence" value="ECO:0007669"/>
    <property type="project" value="InterPro"/>
</dbReference>
<evidence type="ECO:0000313" key="3">
    <source>
        <dbReference type="Proteomes" id="UP000613177"/>
    </source>
</evidence>
<reference evidence="2" key="1">
    <citation type="submission" date="2021-01" db="EMBL/GenBank/DDBJ databases">
        <title>Metabolic potential, ecology and presence of endohyphal bacteria is reflected in genomic diversity of Mucoromycotina.</title>
        <authorList>
            <person name="Muszewska A."/>
            <person name="Okrasinska A."/>
            <person name="Steczkiewicz K."/>
            <person name="Drgas O."/>
            <person name="Orlowska M."/>
            <person name="Perlinska-Lenart U."/>
            <person name="Aleksandrzak-Piekarczyk T."/>
            <person name="Szatraj K."/>
            <person name="Zielenkiewicz U."/>
            <person name="Pilsyk S."/>
            <person name="Malc E."/>
            <person name="Mieczkowski P."/>
            <person name="Kruszewska J.S."/>
            <person name="Biernat P."/>
            <person name="Pawlowska J."/>
        </authorList>
    </citation>
    <scope>NUCLEOTIDE SEQUENCE</scope>
    <source>
        <strain evidence="2">WA0000018081</strain>
    </source>
</reference>
<dbReference type="InterPro" id="IPR049492">
    <property type="entry name" value="BD-FAE-like_dom"/>
</dbReference>
<comment type="caution">
    <text evidence="2">The sequence shown here is derived from an EMBL/GenBank/DDBJ whole genome shotgun (WGS) entry which is preliminary data.</text>
</comment>
<dbReference type="InterPro" id="IPR029058">
    <property type="entry name" value="AB_hydrolase_fold"/>
</dbReference>
<dbReference type="GO" id="GO:0008033">
    <property type="term" value="P:tRNA processing"/>
    <property type="evidence" value="ECO:0007669"/>
    <property type="project" value="InterPro"/>
</dbReference>
<dbReference type="PANTHER" id="PTHR28272:SF1">
    <property type="entry name" value="RIBONUCLEASES P_MRP PROTEIN SUBUNIT POP3"/>
    <property type="match status" value="1"/>
</dbReference>